<dbReference type="GO" id="GO:0016020">
    <property type="term" value="C:membrane"/>
    <property type="evidence" value="ECO:0007669"/>
    <property type="project" value="UniProtKB-SubCell"/>
</dbReference>
<keyword evidence="4 10" id="KW-0812">Transmembrane</keyword>
<dbReference type="InterPro" id="IPR050794">
    <property type="entry name" value="CPA2_transporter"/>
</dbReference>
<dbReference type="PANTHER" id="PTHR32468">
    <property type="entry name" value="CATION/H + ANTIPORTER"/>
    <property type="match status" value="1"/>
</dbReference>
<evidence type="ECO:0000256" key="10">
    <source>
        <dbReference type="SAM" id="Phobius"/>
    </source>
</evidence>
<feature type="transmembrane region" description="Helical" evidence="10">
    <location>
        <begin position="340"/>
        <end position="358"/>
    </location>
</feature>
<name>A0AAN9FX84_CROPI</name>
<evidence type="ECO:0000256" key="4">
    <source>
        <dbReference type="ARBA" id="ARBA00022692"/>
    </source>
</evidence>
<gene>
    <name evidence="13" type="ORF">RIF29_08319</name>
</gene>
<evidence type="ECO:0000256" key="2">
    <source>
        <dbReference type="ARBA" id="ARBA00022448"/>
    </source>
</evidence>
<dbReference type="InterPro" id="IPR038770">
    <property type="entry name" value="Na+/solute_symporter_sf"/>
</dbReference>
<dbReference type="Gene3D" id="1.20.1530.20">
    <property type="match status" value="1"/>
</dbReference>
<evidence type="ECO:0000313" key="14">
    <source>
        <dbReference type="Proteomes" id="UP001372338"/>
    </source>
</evidence>
<sequence>MKSFIPIFELQVLVIYAITLICQFILKHLNVPVFVSQMLTGLILCSLLQQEKENKYRTVLFPLGCHRILETIGSIGYAFFMFLTGVEMDLSMIRRTGVKPLIIALIGFFTSPTICLQRLKFKRDNDYIILVLSQTSLSTPVVASLLKELQITNSELGRLALSTVLVSEVMVTILGSVSYTVMINGDGFSIGLNILYLIAFCIFNKLVCRPMMFQIIKNTPVGRTVKEGYIYLIMSMVLVSGWVANEMKQNFTLGAFVFGLAVPEGSPLGSALVKKLNFLCTCLLLPIYVTCSVMDTNLSLQYPLVPSLEIICYIIVVFHLIKIIACIIPNLYWKMTFKDVLALAIILNAKGIVEIGMYNGLQETMVLGDTTYGIMMLSIMIIACTVKWSVKFLYDPSRKYACYQKRNIMSLTPYSKLRMVACVHKQSHIFGVKDVLELCCPTLEQPIIVDAMHLIELVGISNPIFIFHNLQRTTLGSQTHKSYSNQVILAFDLYEQENPGTVTTQTYTAITPPSLMHEDVCHLAFDKDASIIILQFHQIWSANGGIEFDDKNIRSLNCKVLQTAPCSIGILVSRGTFNNDSNIQLAMVFVGGKDDRAAFFLSKRATRNPRINLVVYHLVSMGHMPDMEDMIDNEALADIKKEHSTLRNISYRKIITNDGPNTSYFLRDIVKVHDIFIVGRRHGISSPQTNGLGDWSEFFELGVMGDLLASKDFESRASILVVQQQVKDE</sequence>
<feature type="transmembrane region" description="Helical" evidence="10">
    <location>
        <begin position="251"/>
        <end position="269"/>
    </location>
</feature>
<dbReference type="Pfam" id="PF23256">
    <property type="entry name" value="CHX17_2nd"/>
    <property type="match status" value="1"/>
</dbReference>
<feature type="transmembrane region" description="Helical" evidence="10">
    <location>
        <begin position="68"/>
        <end position="86"/>
    </location>
</feature>
<feature type="transmembrane region" description="Helical" evidence="10">
    <location>
        <begin position="310"/>
        <end position="333"/>
    </location>
</feature>
<dbReference type="GO" id="GO:0015297">
    <property type="term" value="F:antiporter activity"/>
    <property type="evidence" value="ECO:0007669"/>
    <property type="project" value="InterPro"/>
</dbReference>
<dbReference type="PANTHER" id="PTHR32468:SF120">
    <property type="entry name" value="CATION_H+ EXCHANGER 3"/>
    <property type="match status" value="1"/>
</dbReference>
<keyword evidence="5" id="KW-0630">Potassium</keyword>
<feature type="transmembrane region" description="Helical" evidence="10">
    <location>
        <begin position="276"/>
        <end position="298"/>
    </location>
</feature>
<feature type="transmembrane region" description="Helical" evidence="10">
    <location>
        <begin position="7"/>
        <end position="26"/>
    </location>
</feature>
<dbReference type="GO" id="GO:0006813">
    <property type="term" value="P:potassium ion transport"/>
    <property type="evidence" value="ECO:0007669"/>
    <property type="project" value="UniProtKB-KW"/>
</dbReference>
<feature type="transmembrane region" description="Helical" evidence="10">
    <location>
        <begin position="228"/>
        <end position="245"/>
    </location>
</feature>
<feature type="transmembrane region" description="Helical" evidence="10">
    <location>
        <begin position="370"/>
        <end position="390"/>
    </location>
</feature>
<evidence type="ECO:0000256" key="1">
    <source>
        <dbReference type="ARBA" id="ARBA00004141"/>
    </source>
</evidence>
<evidence type="ECO:0000256" key="6">
    <source>
        <dbReference type="ARBA" id="ARBA00022989"/>
    </source>
</evidence>
<comment type="subcellular location">
    <subcellularLocation>
        <location evidence="1">Membrane</location>
        <topology evidence="1">Multi-pass membrane protein</topology>
    </subcellularLocation>
</comment>
<feature type="domain" description="Cation/H+ exchanger transmembrane" evidence="11">
    <location>
        <begin position="17"/>
        <end position="386"/>
    </location>
</feature>
<evidence type="ECO:0000313" key="13">
    <source>
        <dbReference type="EMBL" id="KAK7280813.1"/>
    </source>
</evidence>
<keyword evidence="7" id="KW-0406">Ion transport</keyword>
<dbReference type="GO" id="GO:0012505">
    <property type="term" value="C:endomembrane system"/>
    <property type="evidence" value="ECO:0007669"/>
    <property type="project" value="TreeGrafter"/>
</dbReference>
<evidence type="ECO:0000256" key="5">
    <source>
        <dbReference type="ARBA" id="ARBA00022958"/>
    </source>
</evidence>
<keyword evidence="6 10" id="KW-1133">Transmembrane helix</keyword>
<reference evidence="13 14" key="1">
    <citation type="submission" date="2024-01" db="EMBL/GenBank/DDBJ databases">
        <title>The genomes of 5 underutilized Papilionoideae crops provide insights into root nodulation and disease resistanc.</title>
        <authorList>
            <person name="Yuan L."/>
        </authorList>
    </citation>
    <scope>NUCLEOTIDE SEQUENCE [LARGE SCALE GENOMIC DNA]</scope>
    <source>
        <strain evidence="13">ZHUSHIDOU_FW_LH</strain>
        <tissue evidence="13">Leaf</tissue>
    </source>
</reference>
<feature type="transmembrane region" description="Helical" evidence="10">
    <location>
        <begin position="188"/>
        <end position="207"/>
    </location>
</feature>
<organism evidence="13 14">
    <name type="scientific">Crotalaria pallida</name>
    <name type="common">Smooth rattlebox</name>
    <name type="synonym">Crotalaria striata</name>
    <dbReference type="NCBI Taxonomy" id="3830"/>
    <lineage>
        <taxon>Eukaryota</taxon>
        <taxon>Viridiplantae</taxon>
        <taxon>Streptophyta</taxon>
        <taxon>Embryophyta</taxon>
        <taxon>Tracheophyta</taxon>
        <taxon>Spermatophyta</taxon>
        <taxon>Magnoliopsida</taxon>
        <taxon>eudicotyledons</taxon>
        <taxon>Gunneridae</taxon>
        <taxon>Pentapetalae</taxon>
        <taxon>rosids</taxon>
        <taxon>fabids</taxon>
        <taxon>Fabales</taxon>
        <taxon>Fabaceae</taxon>
        <taxon>Papilionoideae</taxon>
        <taxon>50 kb inversion clade</taxon>
        <taxon>genistoids sensu lato</taxon>
        <taxon>core genistoids</taxon>
        <taxon>Crotalarieae</taxon>
        <taxon>Crotalaria</taxon>
    </lineage>
</organism>
<evidence type="ECO:0000256" key="7">
    <source>
        <dbReference type="ARBA" id="ARBA00023065"/>
    </source>
</evidence>
<feature type="transmembrane region" description="Helical" evidence="10">
    <location>
        <begin position="159"/>
        <end position="182"/>
    </location>
</feature>
<feature type="transmembrane region" description="Helical" evidence="10">
    <location>
        <begin position="98"/>
        <end position="116"/>
    </location>
</feature>
<comment type="similarity">
    <text evidence="9">Belongs to the monovalent cation:proton antiporter 2 (CPA2) transporter (TC 2.A.37) family. CHX (TC 2.A.37.4) subfamily.</text>
</comment>
<comment type="caution">
    <text evidence="13">The sequence shown here is derived from an EMBL/GenBank/DDBJ whole genome shotgun (WGS) entry which is preliminary data.</text>
</comment>
<evidence type="ECO:0000256" key="9">
    <source>
        <dbReference type="ARBA" id="ARBA00038341"/>
    </source>
</evidence>
<feature type="domain" description="Cation/H(+) antiporter central" evidence="12">
    <location>
        <begin position="447"/>
        <end position="576"/>
    </location>
</feature>
<evidence type="ECO:0008006" key="15">
    <source>
        <dbReference type="Google" id="ProtNLM"/>
    </source>
</evidence>
<keyword evidence="8 10" id="KW-0472">Membrane</keyword>
<dbReference type="InterPro" id="IPR057291">
    <property type="entry name" value="CHX17_2nd"/>
</dbReference>
<evidence type="ECO:0000256" key="8">
    <source>
        <dbReference type="ARBA" id="ARBA00023136"/>
    </source>
</evidence>
<keyword evidence="2" id="KW-0813">Transport</keyword>
<dbReference type="Proteomes" id="UP001372338">
    <property type="component" value="Unassembled WGS sequence"/>
</dbReference>
<evidence type="ECO:0000256" key="3">
    <source>
        <dbReference type="ARBA" id="ARBA00022538"/>
    </source>
</evidence>
<dbReference type="AlphaFoldDB" id="A0AAN9FX84"/>
<feature type="transmembrane region" description="Helical" evidence="10">
    <location>
        <begin position="32"/>
        <end position="48"/>
    </location>
</feature>
<keyword evidence="14" id="KW-1185">Reference proteome</keyword>
<dbReference type="InterPro" id="IPR006153">
    <property type="entry name" value="Cation/H_exchanger_TM"/>
</dbReference>
<proteinExistence type="inferred from homology"/>
<dbReference type="Pfam" id="PF00999">
    <property type="entry name" value="Na_H_Exchanger"/>
    <property type="match status" value="1"/>
</dbReference>
<keyword evidence="3" id="KW-0633">Potassium transport</keyword>
<evidence type="ECO:0000259" key="12">
    <source>
        <dbReference type="Pfam" id="PF23256"/>
    </source>
</evidence>
<accession>A0AAN9FX84</accession>
<protein>
    <recommendedName>
        <fullName evidence="15">Cation/H+ exchanger domain-containing protein</fullName>
    </recommendedName>
</protein>
<evidence type="ECO:0000259" key="11">
    <source>
        <dbReference type="Pfam" id="PF00999"/>
    </source>
</evidence>
<dbReference type="EMBL" id="JAYWIO010000002">
    <property type="protein sequence ID" value="KAK7280813.1"/>
    <property type="molecule type" value="Genomic_DNA"/>
</dbReference>
<dbReference type="GO" id="GO:0006885">
    <property type="term" value="P:regulation of pH"/>
    <property type="evidence" value="ECO:0007669"/>
    <property type="project" value="TreeGrafter"/>
</dbReference>
<dbReference type="GO" id="GO:1902600">
    <property type="term" value="P:proton transmembrane transport"/>
    <property type="evidence" value="ECO:0007669"/>
    <property type="project" value="InterPro"/>
</dbReference>